<keyword evidence="4" id="KW-0500">Molybdenum</keyword>
<name>A0A381N4J5_9ZZZZ</name>
<dbReference type="EC" id="2.10.1.1" evidence="3"/>
<evidence type="ECO:0000256" key="7">
    <source>
        <dbReference type="ARBA" id="ARBA00022842"/>
    </source>
</evidence>
<evidence type="ECO:0000256" key="4">
    <source>
        <dbReference type="ARBA" id="ARBA00022505"/>
    </source>
</evidence>
<evidence type="ECO:0000256" key="1">
    <source>
        <dbReference type="ARBA" id="ARBA00001946"/>
    </source>
</evidence>
<dbReference type="EMBL" id="UINC01000072">
    <property type="protein sequence ID" value="SUZ48523.1"/>
    <property type="molecule type" value="Genomic_DNA"/>
</dbReference>
<dbReference type="Pfam" id="PF00994">
    <property type="entry name" value="MoCF_biosynth"/>
    <property type="match status" value="1"/>
</dbReference>
<comment type="catalytic activity">
    <reaction evidence="9">
        <text>adenylyl-molybdopterin + molybdate = Mo-molybdopterin + AMP + H(+)</text>
        <dbReference type="Rhea" id="RHEA:35047"/>
        <dbReference type="ChEBI" id="CHEBI:15378"/>
        <dbReference type="ChEBI" id="CHEBI:36264"/>
        <dbReference type="ChEBI" id="CHEBI:62727"/>
        <dbReference type="ChEBI" id="CHEBI:71302"/>
        <dbReference type="ChEBI" id="CHEBI:456215"/>
        <dbReference type="EC" id="2.10.1.1"/>
    </reaction>
</comment>
<reference evidence="11" key="1">
    <citation type="submission" date="2018-05" db="EMBL/GenBank/DDBJ databases">
        <authorList>
            <person name="Lanie J.A."/>
            <person name="Ng W.-L."/>
            <person name="Kazmierczak K.M."/>
            <person name="Andrzejewski T.M."/>
            <person name="Davidsen T.M."/>
            <person name="Wayne K.J."/>
            <person name="Tettelin H."/>
            <person name="Glass J.I."/>
            <person name="Rusch D."/>
            <person name="Podicherti R."/>
            <person name="Tsui H.-C.T."/>
            <person name="Winkler M.E."/>
        </authorList>
    </citation>
    <scope>NUCLEOTIDE SEQUENCE</scope>
</reference>
<dbReference type="Pfam" id="PF03453">
    <property type="entry name" value="MoeA_N"/>
    <property type="match status" value="1"/>
</dbReference>
<dbReference type="Gene3D" id="3.90.105.10">
    <property type="entry name" value="Molybdopterin biosynthesis moea protein, domain 2"/>
    <property type="match status" value="1"/>
</dbReference>
<dbReference type="PANTHER" id="PTHR10192:SF5">
    <property type="entry name" value="GEPHYRIN"/>
    <property type="match status" value="1"/>
</dbReference>
<comment type="cofactor">
    <cofactor evidence="1">
        <name>Mg(2+)</name>
        <dbReference type="ChEBI" id="CHEBI:18420"/>
    </cofactor>
</comment>
<keyword evidence="8" id="KW-0501">Molybdenum cofactor biosynthesis</keyword>
<evidence type="ECO:0000256" key="9">
    <source>
        <dbReference type="ARBA" id="ARBA00047317"/>
    </source>
</evidence>
<dbReference type="Gene3D" id="2.170.190.11">
    <property type="entry name" value="Molybdopterin biosynthesis moea protein, domain 3"/>
    <property type="match status" value="1"/>
</dbReference>
<dbReference type="InterPro" id="IPR036688">
    <property type="entry name" value="MoeA_C_domain_IV_sf"/>
</dbReference>
<dbReference type="InterPro" id="IPR005111">
    <property type="entry name" value="MoeA_C_domain_IV"/>
</dbReference>
<dbReference type="AlphaFoldDB" id="A0A381N4J5"/>
<protein>
    <recommendedName>
        <fullName evidence="3">molybdopterin molybdotransferase</fullName>
        <ecNumber evidence="3">2.10.1.1</ecNumber>
    </recommendedName>
</protein>
<dbReference type="InterPro" id="IPR038987">
    <property type="entry name" value="MoeA-like"/>
</dbReference>
<dbReference type="Gene3D" id="2.40.340.10">
    <property type="entry name" value="MoeA, C-terminal, domain IV"/>
    <property type="match status" value="1"/>
</dbReference>
<dbReference type="Pfam" id="PF03454">
    <property type="entry name" value="MoeA_C"/>
    <property type="match status" value="1"/>
</dbReference>
<dbReference type="SUPFAM" id="SSF53218">
    <property type="entry name" value="Molybdenum cofactor biosynthesis proteins"/>
    <property type="match status" value="1"/>
</dbReference>
<organism evidence="11">
    <name type="scientific">marine metagenome</name>
    <dbReference type="NCBI Taxonomy" id="408172"/>
    <lineage>
        <taxon>unclassified sequences</taxon>
        <taxon>metagenomes</taxon>
        <taxon>ecological metagenomes</taxon>
    </lineage>
</organism>
<dbReference type="InterPro" id="IPR036425">
    <property type="entry name" value="MoaB/Mog-like_dom_sf"/>
</dbReference>
<keyword evidence="6" id="KW-0479">Metal-binding</keyword>
<dbReference type="InterPro" id="IPR005110">
    <property type="entry name" value="MoeA_linker/N"/>
</dbReference>
<evidence type="ECO:0000256" key="6">
    <source>
        <dbReference type="ARBA" id="ARBA00022723"/>
    </source>
</evidence>
<evidence type="ECO:0000256" key="8">
    <source>
        <dbReference type="ARBA" id="ARBA00023150"/>
    </source>
</evidence>
<gene>
    <name evidence="11" type="ORF">METZ01_LOCUS1377</name>
</gene>
<dbReference type="GO" id="GO:0006777">
    <property type="term" value="P:Mo-molybdopterin cofactor biosynthetic process"/>
    <property type="evidence" value="ECO:0007669"/>
    <property type="project" value="UniProtKB-KW"/>
</dbReference>
<dbReference type="NCBIfam" id="NF045515">
    <property type="entry name" value="Glp_gephyrin"/>
    <property type="match status" value="1"/>
</dbReference>
<dbReference type="SUPFAM" id="SSF63867">
    <property type="entry name" value="MoeA C-terminal domain-like"/>
    <property type="match status" value="1"/>
</dbReference>
<accession>A0A381N4J5</accession>
<feature type="domain" description="MoaB/Mog" evidence="10">
    <location>
        <begin position="189"/>
        <end position="326"/>
    </location>
</feature>
<dbReference type="NCBIfam" id="TIGR00177">
    <property type="entry name" value="molyb_syn"/>
    <property type="match status" value="1"/>
</dbReference>
<dbReference type="SMART" id="SM00852">
    <property type="entry name" value="MoCF_biosynth"/>
    <property type="match status" value="1"/>
</dbReference>
<keyword evidence="7" id="KW-0460">Magnesium</keyword>
<dbReference type="UniPathway" id="UPA00344"/>
<dbReference type="GO" id="GO:0005829">
    <property type="term" value="C:cytosol"/>
    <property type="evidence" value="ECO:0007669"/>
    <property type="project" value="TreeGrafter"/>
</dbReference>
<sequence>MGRFRPFGKLITLERAQELVLAAAHPMEAIEHVELADAAGRVLAASVMADRDVPGFDRSAMDGYAVRAADLASATPAKPVRLALLATVHAGHVPCSAVTAGTCIQIATGAPLPEGAEAVMKVEDTAREGDAILARVTVERGKHVVPRGEDMRAGDEVLSLGMVLTPARVGVLAALGLAQAQVFRRPRVTLLPTGTEVVPPGRPLEMGQVYDSNAPALTPLVREAGAVVERTPVLDDEQEVQEEALRAAAGTSEVVVVTGGSSVGERDLLAPVMERLGSVEFHGVAIKPGKPVLFGRLDDTLVLGLPGNPTSCLLSAWLFLRPALRRMARLPPEPQRCRQAKLTAPVQSVLGRDQLMMVRLEVVDDELHATPCYRGSGAIMSMAQADGLVAFPADTGASAGDQIEVELL</sequence>
<dbReference type="FunFam" id="2.170.190.11:FF:000001">
    <property type="entry name" value="Molybdopterin molybdenumtransferase"/>
    <property type="match status" value="1"/>
</dbReference>
<dbReference type="InterPro" id="IPR036135">
    <property type="entry name" value="MoeA_linker/N_sf"/>
</dbReference>
<evidence type="ECO:0000256" key="2">
    <source>
        <dbReference type="ARBA" id="ARBA00005046"/>
    </source>
</evidence>
<dbReference type="GO" id="GO:0061599">
    <property type="term" value="F:molybdopterin molybdotransferase activity"/>
    <property type="evidence" value="ECO:0007669"/>
    <property type="project" value="UniProtKB-EC"/>
</dbReference>
<proteinExistence type="predicted"/>
<dbReference type="GO" id="GO:0046872">
    <property type="term" value="F:metal ion binding"/>
    <property type="evidence" value="ECO:0007669"/>
    <property type="project" value="UniProtKB-KW"/>
</dbReference>
<dbReference type="FunFam" id="3.40.980.10:FF:000004">
    <property type="entry name" value="Molybdopterin molybdenumtransferase"/>
    <property type="match status" value="1"/>
</dbReference>
<dbReference type="InterPro" id="IPR001453">
    <property type="entry name" value="MoaB/Mog_dom"/>
</dbReference>
<dbReference type="CDD" id="cd00887">
    <property type="entry name" value="MoeA"/>
    <property type="match status" value="1"/>
</dbReference>
<evidence type="ECO:0000256" key="5">
    <source>
        <dbReference type="ARBA" id="ARBA00022679"/>
    </source>
</evidence>
<keyword evidence="5" id="KW-0808">Transferase</keyword>
<dbReference type="PANTHER" id="PTHR10192">
    <property type="entry name" value="MOLYBDOPTERIN BIOSYNTHESIS PROTEIN"/>
    <property type="match status" value="1"/>
</dbReference>
<dbReference type="Gene3D" id="3.40.980.10">
    <property type="entry name" value="MoaB/Mog-like domain"/>
    <property type="match status" value="1"/>
</dbReference>
<dbReference type="SUPFAM" id="SSF63882">
    <property type="entry name" value="MoeA N-terminal region -like"/>
    <property type="match status" value="1"/>
</dbReference>
<evidence type="ECO:0000259" key="10">
    <source>
        <dbReference type="SMART" id="SM00852"/>
    </source>
</evidence>
<comment type="pathway">
    <text evidence="2">Cofactor biosynthesis; molybdopterin biosynthesis.</text>
</comment>
<evidence type="ECO:0000313" key="11">
    <source>
        <dbReference type="EMBL" id="SUZ48523.1"/>
    </source>
</evidence>
<evidence type="ECO:0000256" key="3">
    <source>
        <dbReference type="ARBA" id="ARBA00013269"/>
    </source>
</evidence>